<dbReference type="SUPFAM" id="SSF46785">
    <property type="entry name" value="Winged helix' DNA-binding domain"/>
    <property type="match status" value="1"/>
</dbReference>
<keyword evidence="2" id="KW-0238">DNA-binding</keyword>
<keyword evidence="3" id="KW-0804">Transcription</keyword>
<dbReference type="Gene3D" id="3.30.450.40">
    <property type="match status" value="1"/>
</dbReference>
<name>A0ABQ2K099_9SPHN</name>
<dbReference type="InterPro" id="IPR014757">
    <property type="entry name" value="Tscrpt_reg_IclR_C"/>
</dbReference>
<dbReference type="Gene3D" id="1.10.10.10">
    <property type="entry name" value="Winged helix-like DNA-binding domain superfamily/Winged helix DNA-binding domain"/>
    <property type="match status" value="1"/>
</dbReference>
<evidence type="ECO:0000256" key="3">
    <source>
        <dbReference type="ARBA" id="ARBA00023163"/>
    </source>
</evidence>
<dbReference type="Pfam" id="PF01614">
    <property type="entry name" value="IclR_C"/>
    <property type="match status" value="1"/>
</dbReference>
<dbReference type="InterPro" id="IPR036388">
    <property type="entry name" value="WH-like_DNA-bd_sf"/>
</dbReference>
<dbReference type="EMBL" id="BMLK01000051">
    <property type="protein sequence ID" value="GGN62669.1"/>
    <property type="molecule type" value="Genomic_DNA"/>
</dbReference>
<feature type="domain" description="IclR-ED" evidence="5">
    <location>
        <begin position="58"/>
        <end position="282"/>
    </location>
</feature>
<evidence type="ECO:0000256" key="2">
    <source>
        <dbReference type="ARBA" id="ARBA00023125"/>
    </source>
</evidence>
<dbReference type="InterPro" id="IPR036390">
    <property type="entry name" value="WH_DNA-bd_sf"/>
</dbReference>
<dbReference type="InterPro" id="IPR050707">
    <property type="entry name" value="HTH_MetabolicPath_Reg"/>
</dbReference>
<dbReference type="InterPro" id="IPR005471">
    <property type="entry name" value="Tscrpt_reg_IclR_N"/>
</dbReference>
<evidence type="ECO:0000256" key="1">
    <source>
        <dbReference type="ARBA" id="ARBA00023015"/>
    </source>
</evidence>
<dbReference type="PROSITE" id="PS51078">
    <property type="entry name" value="ICLR_ED"/>
    <property type="match status" value="1"/>
</dbReference>
<evidence type="ECO:0000259" key="5">
    <source>
        <dbReference type="PROSITE" id="PS51078"/>
    </source>
</evidence>
<sequence length="286" mass="30967">MDVVNLLATYPAERFSLSQIASRLGLSHGSAHRVLTTLTEAGYVSRHPRHKTFSLGLALVMIGQAALSRHRSIDAARHEMRLLAQDLKAQCTASAVLNDELILVAKEGTPQTHEGVSRIGERRAFIPPVGLAHVAWAPRPVRQAYLARLPQDMQPALAEHLLRALPLIRSRGYTIAANGPNQTPLRKALLIDIGARRDDTYWSSLQTAVSALTAPEIQAEDLEAVVDQGAIYISAPVFGPDGEVELELTLSGLQPDLDIARIKQSVRRLCAAAAAVTAESHGRCPQ</sequence>
<dbReference type="PROSITE" id="PS51077">
    <property type="entry name" value="HTH_ICLR"/>
    <property type="match status" value="1"/>
</dbReference>
<keyword evidence="7" id="KW-1185">Reference proteome</keyword>
<dbReference type="Proteomes" id="UP000605099">
    <property type="component" value="Unassembled WGS sequence"/>
</dbReference>
<dbReference type="SUPFAM" id="SSF55781">
    <property type="entry name" value="GAF domain-like"/>
    <property type="match status" value="1"/>
</dbReference>
<proteinExistence type="predicted"/>
<accession>A0ABQ2K099</accession>
<gene>
    <name evidence="6" type="ORF">GCM10011349_46530</name>
</gene>
<dbReference type="Pfam" id="PF09339">
    <property type="entry name" value="HTH_IclR"/>
    <property type="match status" value="1"/>
</dbReference>
<evidence type="ECO:0000259" key="4">
    <source>
        <dbReference type="PROSITE" id="PS51077"/>
    </source>
</evidence>
<dbReference type="InterPro" id="IPR029016">
    <property type="entry name" value="GAF-like_dom_sf"/>
</dbReference>
<reference evidence="7" key="1">
    <citation type="journal article" date="2019" name="Int. J. Syst. Evol. Microbiol.">
        <title>The Global Catalogue of Microorganisms (GCM) 10K type strain sequencing project: providing services to taxonomists for standard genome sequencing and annotation.</title>
        <authorList>
            <consortium name="The Broad Institute Genomics Platform"/>
            <consortium name="The Broad Institute Genome Sequencing Center for Infectious Disease"/>
            <person name="Wu L."/>
            <person name="Ma J."/>
        </authorList>
    </citation>
    <scope>NUCLEOTIDE SEQUENCE [LARGE SCALE GENOMIC DNA]</scope>
    <source>
        <strain evidence="7">CGMCC 1.6784</strain>
    </source>
</reference>
<keyword evidence="1" id="KW-0805">Transcription regulation</keyword>
<feature type="domain" description="HTH iclR-type" evidence="4">
    <location>
        <begin position="1"/>
        <end position="57"/>
    </location>
</feature>
<comment type="caution">
    <text evidence="6">The sequence shown here is derived from an EMBL/GenBank/DDBJ whole genome shotgun (WGS) entry which is preliminary data.</text>
</comment>
<evidence type="ECO:0000313" key="6">
    <source>
        <dbReference type="EMBL" id="GGN62669.1"/>
    </source>
</evidence>
<dbReference type="PANTHER" id="PTHR30136">
    <property type="entry name" value="HELIX-TURN-HELIX TRANSCRIPTIONAL REGULATOR, ICLR FAMILY"/>
    <property type="match status" value="1"/>
</dbReference>
<dbReference type="RefSeq" id="WP_188823802.1">
    <property type="nucleotide sequence ID" value="NZ_BMLK01000051.1"/>
</dbReference>
<protein>
    <submittedName>
        <fullName evidence="6">Regulatory protein, IclR family</fullName>
    </submittedName>
</protein>
<evidence type="ECO:0000313" key="7">
    <source>
        <dbReference type="Proteomes" id="UP000605099"/>
    </source>
</evidence>
<organism evidence="6 7">
    <name type="scientific">Novosphingobium indicum</name>
    <dbReference type="NCBI Taxonomy" id="462949"/>
    <lineage>
        <taxon>Bacteria</taxon>
        <taxon>Pseudomonadati</taxon>
        <taxon>Pseudomonadota</taxon>
        <taxon>Alphaproteobacteria</taxon>
        <taxon>Sphingomonadales</taxon>
        <taxon>Sphingomonadaceae</taxon>
        <taxon>Novosphingobium</taxon>
    </lineage>
</organism>
<dbReference type="PANTHER" id="PTHR30136:SF7">
    <property type="entry name" value="HTH-TYPE TRANSCRIPTIONAL REGULATOR KDGR-RELATED"/>
    <property type="match status" value="1"/>
</dbReference>
<dbReference type="SMART" id="SM00346">
    <property type="entry name" value="HTH_ICLR"/>
    <property type="match status" value="1"/>
</dbReference>